<evidence type="ECO:0000313" key="11">
    <source>
        <dbReference type="EMBL" id="KKB62440.1"/>
    </source>
</evidence>
<dbReference type="AlphaFoldDB" id="A0A0F5JXK6"/>
<dbReference type="PANTHER" id="PTHR42803">
    <property type="entry name" value="ACYL-COA DEHYDROGENASE"/>
    <property type="match status" value="1"/>
</dbReference>
<evidence type="ECO:0000259" key="7">
    <source>
        <dbReference type="Pfam" id="PF00441"/>
    </source>
</evidence>
<feature type="domain" description="Acyl-CoA dehydrogenase/oxidase C-terminal" evidence="7">
    <location>
        <begin position="362"/>
        <end position="484"/>
    </location>
</feature>
<dbReference type="Gene3D" id="1.10.540.10">
    <property type="entry name" value="Acyl-CoA dehydrogenase/oxidase, N-terminal domain"/>
    <property type="match status" value="1"/>
</dbReference>
<dbReference type="Proteomes" id="UP000033618">
    <property type="component" value="Unassembled WGS sequence"/>
</dbReference>
<dbReference type="Pfam" id="PF02771">
    <property type="entry name" value="Acyl-CoA_dh_N"/>
    <property type="match status" value="1"/>
</dbReference>
<dbReference type="Pfam" id="PF02770">
    <property type="entry name" value="Acyl-CoA_dh_M"/>
    <property type="match status" value="1"/>
</dbReference>
<dbReference type="PANTHER" id="PTHR42803:SF1">
    <property type="entry name" value="BROAD-SPECIFICITY LINEAR ACYL-COA DEHYDROGENASE FADE5"/>
    <property type="match status" value="1"/>
</dbReference>
<evidence type="ECO:0000256" key="3">
    <source>
        <dbReference type="ARBA" id="ARBA00022630"/>
    </source>
</evidence>
<dbReference type="GO" id="GO:0050660">
    <property type="term" value="F:flavin adenine dinucleotide binding"/>
    <property type="evidence" value="ECO:0007669"/>
    <property type="project" value="InterPro"/>
</dbReference>
<dbReference type="Gene3D" id="1.20.140.10">
    <property type="entry name" value="Butyryl-CoA Dehydrogenase, subunit A, domain 3"/>
    <property type="match status" value="1"/>
</dbReference>
<dbReference type="PATRIC" id="fig|28092.6.peg.4140"/>
<evidence type="ECO:0000256" key="5">
    <source>
        <dbReference type="ARBA" id="ARBA00023002"/>
    </source>
</evidence>
<keyword evidence="3" id="KW-0285">Flavoprotein</keyword>
<keyword evidence="5" id="KW-0560">Oxidoreductase</keyword>
<dbReference type="InterPro" id="IPR013786">
    <property type="entry name" value="AcylCoA_DH/ox_N"/>
</dbReference>
<dbReference type="RefSeq" id="WP_024901612.1">
    <property type="nucleotide sequence ID" value="NZ_CADFGU010000013.1"/>
</dbReference>
<dbReference type="SUPFAM" id="SSF47203">
    <property type="entry name" value="Acyl-CoA dehydrogenase C-terminal domain-like"/>
    <property type="match status" value="1"/>
</dbReference>
<protein>
    <submittedName>
        <fullName evidence="11">Acyl-CoA dehydrogenase</fullName>
    </submittedName>
</protein>
<organism evidence="11 12">
    <name type="scientific">Robbsia andropogonis</name>
    <dbReference type="NCBI Taxonomy" id="28092"/>
    <lineage>
        <taxon>Bacteria</taxon>
        <taxon>Pseudomonadati</taxon>
        <taxon>Pseudomonadota</taxon>
        <taxon>Betaproteobacteria</taxon>
        <taxon>Burkholderiales</taxon>
        <taxon>Burkholderiaceae</taxon>
        <taxon>Robbsia</taxon>
    </lineage>
</organism>
<gene>
    <name evidence="11" type="ORF">WM40_17605</name>
</gene>
<name>A0A0F5JXK6_9BURK</name>
<dbReference type="InterPro" id="IPR025878">
    <property type="entry name" value="Acyl-CoA_dh-like_C_dom"/>
</dbReference>
<evidence type="ECO:0000256" key="6">
    <source>
        <dbReference type="SAM" id="MobiDB-lite"/>
    </source>
</evidence>
<comment type="cofactor">
    <cofactor evidence="1">
        <name>FAD</name>
        <dbReference type="ChEBI" id="CHEBI:57692"/>
    </cofactor>
</comment>
<feature type="region of interest" description="Disordered" evidence="6">
    <location>
        <begin position="335"/>
        <end position="367"/>
    </location>
</feature>
<keyword evidence="12" id="KW-1185">Reference proteome</keyword>
<dbReference type="OrthoDB" id="9764895at2"/>
<proteinExistence type="inferred from homology"/>
<evidence type="ECO:0000256" key="1">
    <source>
        <dbReference type="ARBA" id="ARBA00001974"/>
    </source>
</evidence>
<dbReference type="Gene3D" id="2.40.110.10">
    <property type="entry name" value="Butyryl-CoA Dehydrogenase, subunit A, domain 2"/>
    <property type="match status" value="1"/>
</dbReference>
<feature type="domain" description="Acyl-CoA oxidase/dehydrogenase middle" evidence="8">
    <location>
        <begin position="161"/>
        <end position="232"/>
    </location>
</feature>
<dbReference type="InterPro" id="IPR009100">
    <property type="entry name" value="AcylCoA_DH/oxidase_NM_dom_sf"/>
</dbReference>
<reference evidence="11 12" key="1">
    <citation type="submission" date="2015-03" db="EMBL/GenBank/DDBJ databases">
        <title>Draft Genome Sequence of Burkholderia andropogonis type strain ICMP2807, isolated from Sorghum bicolor.</title>
        <authorList>
            <person name="Lopes-Santos L."/>
            <person name="Castro D.B."/>
            <person name="Ottoboni L.M."/>
            <person name="Park D."/>
            <person name="Weirc B.S."/>
            <person name="Destefano S.A."/>
        </authorList>
    </citation>
    <scope>NUCLEOTIDE SEQUENCE [LARGE SCALE GENOMIC DNA]</scope>
    <source>
        <strain evidence="11 12">ICMP2807</strain>
    </source>
</reference>
<feature type="compositionally biased region" description="Low complexity" evidence="6">
    <location>
        <begin position="350"/>
        <end position="367"/>
    </location>
</feature>
<accession>A0A0F5JXK6</accession>
<dbReference type="EMBL" id="LAQU01000020">
    <property type="protein sequence ID" value="KKB62440.1"/>
    <property type="molecule type" value="Genomic_DNA"/>
</dbReference>
<evidence type="ECO:0000256" key="2">
    <source>
        <dbReference type="ARBA" id="ARBA00009347"/>
    </source>
</evidence>
<dbReference type="InterPro" id="IPR046373">
    <property type="entry name" value="Acyl-CoA_Oxase/DH_mid-dom_sf"/>
</dbReference>
<evidence type="ECO:0000259" key="9">
    <source>
        <dbReference type="Pfam" id="PF02771"/>
    </source>
</evidence>
<evidence type="ECO:0000259" key="8">
    <source>
        <dbReference type="Pfam" id="PF02770"/>
    </source>
</evidence>
<sequence>MEYQAPVEEMLFLMTRVGGLERIARLPGFGEATPDTAAAVLDEAARFANGVLAPLNTVGDRTPPVVQGDRVKVSPGFSEAFTQFSESGWQGLRHPEKFGGQGMPRVLATACLEMWNAANLSFALCPLLTDGAIEALLAAGSEDQQARYLPPLVAGTWAGTMNLTEPQAGSDLARVRTRAEPREDGSYRLFGTKIFITYGDHDMAENIVHLVLARLPDAPPGVKGLSLFLVPKFLLTADEAVINAEPASAMALGDGVRNDVRCVSIEHKLGIHGSPTAVLQFGDHGGAWGEMLGKPNHGLQTMFIMMNAARFGVGVQGIGLADRATQAARAYAMQRVQGQPVETPADDASKAAAPDSRAAATDTRHAAATQRTIIAHPDVRRSVATMRAMTEAARALAVFAASRGDHAEHNPDAGVRQAAQVQYDYLVPIIKGWSTEMAVEVANIGIQVHGGMGFIEETGAAQYLRDARILPIYEGTTAIQANDLVGRKTVRDEGAAAGHWLSCIDACITALHAAGGRDAGAAAAAWSSIAAQLSQARDAYAAVVEFIVNAAQTDPAAAYAGSVAYLQLAGVTLSGWQLARAALLAAGLDDGFMDGAEKSDTGRDAPLAFDVGPAFAETKRALARCFAEQVMPRTSAWRIAIVSTRGDQGIYALPDDWL</sequence>
<dbReference type="InterPro" id="IPR009075">
    <property type="entry name" value="AcylCo_DH/oxidase_C"/>
</dbReference>
<dbReference type="STRING" id="28092.WM40_17605"/>
<comment type="caution">
    <text evidence="11">The sequence shown here is derived from an EMBL/GenBank/DDBJ whole genome shotgun (WGS) entry which is preliminary data.</text>
</comment>
<dbReference type="Pfam" id="PF12806">
    <property type="entry name" value="Acyl-CoA_dh_C"/>
    <property type="match status" value="1"/>
</dbReference>
<evidence type="ECO:0000256" key="4">
    <source>
        <dbReference type="ARBA" id="ARBA00022827"/>
    </source>
</evidence>
<feature type="domain" description="Acetyl-CoA dehydrogenase-like C-terminal" evidence="10">
    <location>
        <begin position="522"/>
        <end position="644"/>
    </location>
</feature>
<evidence type="ECO:0000259" key="10">
    <source>
        <dbReference type="Pfam" id="PF12806"/>
    </source>
</evidence>
<feature type="domain" description="Acyl-CoA dehydrogenase/oxidase N-terminal" evidence="9">
    <location>
        <begin position="40"/>
        <end position="155"/>
    </location>
</feature>
<comment type="similarity">
    <text evidence="2">Belongs to the acyl-CoA dehydrogenase family.</text>
</comment>
<dbReference type="GO" id="GO:0016627">
    <property type="term" value="F:oxidoreductase activity, acting on the CH-CH group of donors"/>
    <property type="evidence" value="ECO:0007669"/>
    <property type="project" value="InterPro"/>
</dbReference>
<dbReference type="InterPro" id="IPR006091">
    <property type="entry name" value="Acyl-CoA_Oxase/DH_mid-dom"/>
</dbReference>
<dbReference type="InterPro" id="IPR036250">
    <property type="entry name" value="AcylCo_DH-like_C"/>
</dbReference>
<dbReference type="SUPFAM" id="SSF56645">
    <property type="entry name" value="Acyl-CoA dehydrogenase NM domain-like"/>
    <property type="match status" value="1"/>
</dbReference>
<dbReference type="InterPro" id="IPR052166">
    <property type="entry name" value="Diverse_Acyl-CoA_DH"/>
</dbReference>
<dbReference type="InterPro" id="IPR037069">
    <property type="entry name" value="AcylCoA_DH/ox_N_sf"/>
</dbReference>
<evidence type="ECO:0000313" key="12">
    <source>
        <dbReference type="Proteomes" id="UP000033618"/>
    </source>
</evidence>
<dbReference type="Pfam" id="PF00441">
    <property type="entry name" value="Acyl-CoA_dh_1"/>
    <property type="match status" value="1"/>
</dbReference>
<keyword evidence="4" id="KW-0274">FAD</keyword>